<accession>A0A518CQH7</accession>
<proteinExistence type="predicted"/>
<evidence type="ECO:0000313" key="3">
    <source>
        <dbReference type="Proteomes" id="UP000317178"/>
    </source>
</evidence>
<evidence type="ECO:0000256" key="1">
    <source>
        <dbReference type="SAM" id="MobiDB-lite"/>
    </source>
</evidence>
<organism evidence="2 3">
    <name type="scientific">Polystyrenella longa</name>
    <dbReference type="NCBI Taxonomy" id="2528007"/>
    <lineage>
        <taxon>Bacteria</taxon>
        <taxon>Pseudomonadati</taxon>
        <taxon>Planctomycetota</taxon>
        <taxon>Planctomycetia</taxon>
        <taxon>Planctomycetales</taxon>
        <taxon>Planctomycetaceae</taxon>
        <taxon>Polystyrenella</taxon>
    </lineage>
</organism>
<dbReference type="KEGG" id="plon:Pla110_32290"/>
<dbReference type="AlphaFoldDB" id="A0A518CQH7"/>
<sequence length="37" mass="4372">MLYHFAFTQILYLDSQRQRSDENQAQIKNGSVPDEEV</sequence>
<keyword evidence="3" id="KW-1185">Reference proteome</keyword>
<name>A0A518CQH7_9PLAN</name>
<gene>
    <name evidence="2" type="ORF">Pla110_32290</name>
</gene>
<dbReference type="Proteomes" id="UP000317178">
    <property type="component" value="Chromosome"/>
</dbReference>
<dbReference type="EMBL" id="CP036281">
    <property type="protein sequence ID" value="QDU81487.1"/>
    <property type="molecule type" value="Genomic_DNA"/>
</dbReference>
<protein>
    <submittedName>
        <fullName evidence="2">Uncharacterized protein</fullName>
    </submittedName>
</protein>
<evidence type="ECO:0000313" key="2">
    <source>
        <dbReference type="EMBL" id="QDU81487.1"/>
    </source>
</evidence>
<feature type="region of interest" description="Disordered" evidence="1">
    <location>
        <begin position="18"/>
        <end position="37"/>
    </location>
</feature>
<reference evidence="2 3" key="1">
    <citation type="submission" date="2019-02" db="EMBL/GenBank/DDBJ databases">
        <title>Deep-cultivation of Planctomycetes and their phenomic and genomic characterization uncovers novel biology.</title>
        <authorList>
            <person name="Wiegand S."/>
            <person name="Jogler M."/>
            <person name="Boedeker C."/>
            <person name="Pinto D."/>
            <person name="Vollmers J."/>
            <person name="Rivas-Marin E."/>
            <person name="Kohn T."/>
            <person name="Peeters S.H."/>
            <person name="Heuer A."/>
            <person name="Rast P."/>
            <person name="Oberbeckmann S."/>
            <person name="Bunk B."/>
            <person name="Jeske O."/>
            <person name="Meyerdierks A."/>
            <person name="Storesund J.E."/>
            <person name="Kallscheuer N."/>
            <person name="Luecker S."/>
            <person name="Lage O.M."/>
            <person name="Pohl T."/>
            <person name="Merkel B.J."/>
            <person name="Hornburger P."/>
            <person name="Mueller R.-W."/>
            <person name="Bruemmer F."/>
            <person name="Labrenz M."/>
            <person name="Spormann A.M."/>
            <person name="Op den Camp H."/>
            <person name="Overmann J."/>
            <person name="Amann R."/>
            <person name="Jetten M.S.M."/>
            <person name="Mascher T."/>
            <person name="Medema M.H."/>
            <person name="Devos D.P."/>
            <person name="Kaster A.-K."/>
            <person name="Ovreas L."/>
            <person name="Rohde M."/>
            <person name="Galperin M.Y."/>
            <person name="Jogler C."/>
        </authorList>
    </citation>
    <scope>NUCLEOTIDE SEQUENCE [LARGE SCALE GENOMIC DNA]</scope>
    <source>
        <strain evidence="2 3">Pla110</strain>
    </source>
</reference>